<dbReference type="Proteomes" id="UP000001542">
    <property type="component" value="Unassembled WGS sequence"/>
</dbReference>
<dbReference type="PANTHER" id="PTHR10782:SF4">
    <property type="entry name" value="TONALLI, ISOFORM E"/>
    <property type="match status" value="1"/>
</dbReference>
<dbReference type="PROSITE" id="PS51044">
    <property type="entry name" value="ZF_SP_RING"/>
    <property type="match status" value="1"/>
</dbReference>
<dbReference type="RefSeq" id="XP_001301498.1">
    <property type="nucleotide sequence ID" value="XM_001301497.1"/>
</dbReference>
<dbReference type="CDD" id="cd16650">
    <property type="entry name" value="SP-RING_PIAS-like"/>
    <property type="match status" value="1"/>
</dbReference>
<evidence type="ECO:0000313" key="6">
    <source>
        <dbReference type="EMBL" id="EAX88568.1"/>
    </source>
</evidence>
<keyword evidence="1" id="KW-0479">Metal-binding</keyword>
<evidence type="ECO:0000256" key="3">
    <source>
        <dbReference type="ARBA" id="ARBA00022833"/>
    </source>
</evidence>
<dbReference type="OrthoDB" id="27975at2759"/>
<dbReference type="GO" id="GO:0000785">
    <property type="term" value="C:chromatin"/>
    <property type="evidence" value="ECO:0000318"/>
    <property type="project" value="GO_Central"/>
</dbReference>
<name>A2G2P5_TRIV3</name>
<evidence type="ECO:0000259" key="5">
    <source>
        <dbReference type="PROSITE" id="PS51044"/>
    </source>
</evidence>
<dbReference type="AlphaFoldDB" id="A2G2P5"/>
<protein>
    <submittedName>
        <fullName evidence="6">MIZ zinc finger family protein</fullName>
    </submittedName>
</protein>
<accession>A2G2P5</accession>
<organism evidence="6 7">
    <name type="scientific">Trichomonas vaginalis (strain ATCC PRA-98 / G3)</name>
    <dbReference type="NCBI Taxonomy" id="412133"/>
    <lineage>
        <taxon>Eukaryota</taxon>
        <taxon>Metamonada</taxon>
        <taxon>Parabasalia</taxon>
        <taxon>Trichomonadida</taxon>
        <taxon>Trichomonadidae</taxon>
        <taxon>Trichomonas</taxon>
    </lineage>
</organism>
<dbReference type="GO" id="GO:0016925">
    <property type="term" value="P:protein sumoylation"/>
    <property type="evidence" value="ECO:0000318"/>
    <property type="project" value="GO_Central"/>
</dbReference>
<dbReference type="InterPro" id="IPR004181">
    <property type="entry name" value="Znf_MIZ"/>
</dbReference>
<evidence type="ECO:0000256" key="1">
    <source>
        <dbReference type="ARBA" id="ARBA00022723"/>
    </source>
</evidence>
<keyword evidence="2 4" id="KW-0863">Zinc-finger</keyword>
<dbReference type="SMR" id="A2G2P5"/>
<evidence type="ECO:0000256" key="2">
    <source>
        <dbReference type="ARBA" id="ARBA00022771"/>
    </source>
</evidence>
<dbReference type="GO" id="GO:0008270">
    <property type="term" value="F:zinc ion binding"/>
    <property type="evidence" value="ECO:0007669"/>
    <property type="project" value="UniProtKB-KW"/>
</dbReference>
<dbReference type="EMBL" id="DS114294">
    <property type="protein sequence ID" value="EAX88568.1"/>
    <property type="molecule type" value="Genomic_DNA"/>
</dbReference>
<dbReference type="Pfam" id="PF02891">
    <property type="entry name" value="zf-MIZ"/>
    <property type="match status" value="1"/>
</dbReference>
<dbReference type="STRING" id="5722.A2G2P5"/>
<evidence type="ECO:0000256" key="4">
    <source>
        <dbReference type="PROSITE-ProRule" id="PRU00452"/>
    </source>
</evidence>
<dbReference type="Gene3D" id="3.30.40.10">
    <property type="entry name" value="Zinc/RING finger domain, C3HC4 (zinc finger)"/>
    <property type="match status" value="1"/>
</dbReference>
<feature type="domain" description="SP-RING-type" evidence="5">
    <location>
        <begin position="211"/>
        <end position="296"/>
    </location>
</feature>
<dbReference type="VEuPathDB" id="TrichDB:TVAGG3_0410800"/>
<reference evidence="6" key="1">
    <citation type="submission" date="2006-10" db="EMBL/GenBank/DDBJ databases">
        <authorList>
            <person name="Amadeo P."/>
            <person name="Zhao Q."/>
            <person name="Wortman J."/>
            <person name="Fraser-Liggett C."/>
            <person name="Carlton J."/>
        </authorList>
    </citation>
    <scope>NUCLEOTIDE SEQUENCE</scope>
    <source>
        <strain evidence="6">G3</strain>
    </source>
</reference>
<dbReference type="eggNOG" id="KOG2169">
    <property type="taxonomic scope" value="Eukaryota"/>
</dbReference>
<proteinExistence type="predicted"/>
<dbReference type="InParanoid" id="A2G2P5"/>
<keyword evidence="3" id="KW-0862">Zinc</keyword>
<reference evidence="6" key="2">
    <citation type="journal article" date="2007" name="Science">
        <title>Draft genome sequence of the sexually transmitted pathogen Trichomonas vaginalis.</title>
        <authorList>
            <person name="Carlton J.M."/>
            <person name="Hirt R.P."/>
            <person name="Silva J.C."/>
            <person name="Delcher A.L."/>
            <person name="Schatz M."/>
            <person name="Zhao Q."/>
            <person name="Wortman J.R."/>
            <person name="Bidwell S.L."/>
            <person name="Alsmark U.C.M."/>
            <person name="Besteiro S."/>
            <person name="Sicheritz-Ponten T."/>
            <person name="Noel C.J."/>
            <person name="Dacks J.B."/>
            <person name="Foster P.G."/>
            <person name="Simillion C."/>
            <person name="Van de Peer Y."/>
            <person name="Miranda-Saavedra D."/>
            <person name="Barton G.J."/>
            <person name="Westrop G.D."/>
            <person name="Mueller S."/>
            <person name="Dessi D."/>
            <person name="Fiori P.L."/>
            <person name="Ren Q."/>
            <person name="Paulsen I."/>
            <person name="Zhang H."/>
            <person name="Bastida-Corcuera F.D."/>
            <person name="Simoes-Barbosa A."/>
            <person name="Brown M.T."/>
            <person name="Hayes R.D."/>
            <person name="Mukherjee M."/>
            <person name="Okumura C.Y."/>
            <person name="Schneider R."/>
            <person name="Smith A.J."/>
            <person name="Vanacova S."/>
            <person name="Villalvazo M."/>
            <person name="Haas B.J."/>
            <person name="Pertea M."/>
            <person name="Feldblyum T.V."/>
            <person name="Utterback T.R."/>
            <person name="Shu C.L."/>
            <person name="Osoegawa K."/>
            <person name="de Jong P.J."/>
            <person name="Hrdy I."/>
            <person name="Horvathova L."/>
            <person name="Zubacova Z."/>
            <person name="Dolezal P."/>
            <person name="Malik S.B."/>
            <person name="Logsdon J.M. Jr."/>
            <person name="Henze K."/>
            <person name="Gupta A."/>
            <person name="Wang C.C."/>
            <person name="Dunne R.L."/>
            <person name="Upcroft J.A."/>
            <person name="Upcroft P."/>
            <person name="White O."/>
            <person name="Salzberg S.L."/>
            <person name="Tang P."/>
            <person name="Chiu C.-H."/>
            <person name="Lee Y.-S."/>
            <person name="Embley T.M."/>
            <person name="Coombs G.H."/>
            <person name="Mottram J.C."/>
            <person name="Tachezy J."/>
            <person name="Fraser-Liggett C.M."/>
            <person name="Johnson P.J."/>
        </authorList>
    </citation>
    <scope>NUCLEOTIDE SEQUENCE [LARGE SCALE GENOMIC DNA]</scope>
    <source>
        <strain evidence="6">G3</strain>
    </source>
</reference>
<dbReference type="GO" id="GO:0061665">
    <property type="term" value="F:SUMO ligase activity"/>
    <property type="evidence" value="ECO:0000318"/>
    <property type="project" value="GO_Central"/>
</dbReference>
<gene>
    <name evidence="6" type="ORF">TVAG_414850</name>
</gene>
<evidence type="ECO:0000313" key="7">
    <source>
        <dbReference type="Proteomes" id="UP000001542"/>
    </source>
</evidence>
<dbReference type="VEuPathDB" id="TrichDB:TVAG_414850"/>
<sequence length="304" mass="34775">MHSDDEDPIFIVKGKSNQNINIVHNSYKESDSHYAVYQNIETIPQNIKDILFQRSFFPFLKAIDPIHSIYFGPLLFDPETPDFSGQFTINEFSAKLINPGRAYIICISKSNDPKIFWPAKFSFSINSKIFNIPTGSPTPETMNFWIDITNALNLNHTNTINIYSQRANALTSFYVFGIVLLSLTNAELIQSIEKHENQDNFNILYKKSNPDDEDVGEKFISLPLYCPLSQGRISIPIRGVNCEHLAAMDAESYFSFMRFAGTWTCPICGKSCKPEELYIDDCFHEIIKRCPMDMEALKLKYLGN</sequence>
<dbReference type="InterPro" id="IPR013083">
    <property type="entry name" value="Znf_RING/FYVE/PHD"/>
</dbReference>
<dbReference type="PANTHER" id="PTHR10782">
    <property type="entry name" value="ZINC FINGER MIZ DOMAIN-CONTAINING PROTEIN"/>
    <property type="match status" value="1"/>
</dbReference>
<dbReference type="KEGG" id="tva:4746228"/>
<keyword evidence="7" id="KW-1185">Reference proteome</keyword>